<accession>A0AAP0EKW3</accession>
<dbReference type="EMBL" id="JBBNAE010000010">
    <property type="protein sequence ID" value="KAK9090624.1"/>
    <property type="molecule type" value="Genomic_DNA"/>
</dbReference>
<dbReference type="AlphaFoldDB" id="A0AAP0EKW3"/>
<keyword evidence="2" id="KW-1185">Reference proteome</keyword>
<comment type="caution">
    <text evidence="1">The sequence shown here is derived from an EMBL/GenBank/DDBJ whole genome shotgun (WGS) entry which is preliminary data.</text>
</comment>
<proteinExistence type="predicted"/>
<dbReference type="Proteomes" id="UP001417504">
    <property type="component" value="Unassembled WGS sequence"/>
</dbReference>
<evidence type="ECO:0000313" key="2">
    <source>
        <dbReference type="Proteomes" id="UP001417504"/>
    </source>
</evidence>
<organism evidence="1 2">
    <name type="scientific">Stephania japonica</name>
    <dbReference type="NCBI Taxonomy" id="461633"/>
    <lineage>
        <taxon>Eukaryota</taxon>
        <taxon>Viridiplantae</taxon>
        <taxon>Streptophyta</taxon>
        <taxon>Embryophyta</taxon>
        <taxon>Tracheophyta</taxon>
        <taxon>Spermatophyta</taxon>
        <taxon>Magnoliopsida</taxon>
        <taxon>Ranunculales</taxon>
        <taxon>Menispermaceae</taxon>
        <taxon>Menispermoideae</taxon>
        <taxon>Cissampelideae</taxon>
        <taxon>Stephania</taxon>
    </lineage>
</organism>
<name>A0AAP0EKW3_9MAGN</name>
<sequence length="243" mass="26677">MKEEEEDQTFLNLEKNLDEIAIFIKSRQGVVVESKENQVEELLPRYEACHKAYRDAENPNKEDCHIVNVSGRDDSLDCVSDKSYVEDIMQHDSGVDIEKFKTIMEDKNIYLVSPSEIIRDGCGMGLSKLDYSVSAWAFGELLPEQLGDVSDFNPKTVPDAAMDAATFNSHGVLGAVNTPSRYLLTASSKTSPSHYASAQDAKGGAVSSKSHGVPDGIFSREGFPKFSNPLGLLPRSMLAPTTH</sequence>
<evidence type="ECO:0000313" key="1">
    <source>
        <dbReference type="EMBL" id="KAK9090624.1"/>
    </source>
</evidence>
<reference evidence="1 2" key="1">
    <citation type="submission" date="2024-01" db="EMBL/GenBank/DDBJ databases">
        <title>Genome assemblies of Stephania.</title>
        <authorList>
            <person name="Yang L."/>
        </authorList>
    </citation>
    <scope>NUCLEOTIDE SEQUENCE [LARGE SCALE GENOMIC DNA]</scope>
    <source>
        <strain evidence="1">QJT</strain>
        <tissue evidence="1">Leaf</tissue>
    </source>
</reference>
<gene>
    <name evidence="1" type="ORF">Sjap_023801</name>
</gene>
<protein>
    <submittedName>
        <fullName evidence="1">Uncharacterized protein</fullName>
    </submittedName>
</protein>